<dbReference type="InterPro" id="IPR045263">
    <property type="entry name" value="GLUT"/>
</dbReference>
<dbReference type="Proteomes" id="UP001642409">
    <property type="component" value="Unassembled WGS sequence"/>
</dbReference>
<gene>
    <name evidence="9" type="ORF">HINF_LOCUS14307</name>
    <name evidence="10" type="ORF">HINF_LOCUS18249</name>
</gene>
<dbReference type="Gene3D" id="1.20.1250.20">
    <property type="entry name" value="MFS general substrate transporter like domains"/>
    <property type="match status" value="2"/>
</dbReference>
<feature type="transmembrane region" description="Helical" evidence="7">
    <location>
        <begin position="161"/>
        <end position="180"/>
    </location>
</feature>
<evidence type="ECO:0000256" key="5">
    <source>
        <dbReference type="ARBA" id="ARBA00023136"/>
    </source>
</evidence>
<sequence length="487" mass="55111">MELNTKIISFISGLNWGNALTNLPVQVIEFYGTKTGTNTEDEAIISTLEVALCVGAAFGTILTPIYVQKLGFTNSLIILFGLQMLFSGLTMVPVHWIYLTVIRTITGLVTSSISSLTPLLVAEVLSPKERGHTMMNFAIALNLGIVLAYVIHLLTSFNYEFWMLNFAFPVVCGFVALFCLRKIYVKQKEMRKISLKEQRNDLLEQENQMDAIQHSDEMISATFIKSSAEETSNTFARRVQTSSPDQFNKKLTKTQFKRVVYITVALGMMQMFTGADAIIIYASDIFESLFKSEKSGIYASLIIGVVNLVYTLIAVPIAEKQKRRNILMTGVIGVSICHVIIAALYFFHCNKLYVLAALLLLFFFYNIGPEPIVFMLFSEMFPQKYKVKLNGLGYTVNWISNIISVFIFQFFQNGKEHFVYLLFGLLTITLGVSGTILAPETFEKTLMDIEIQIRAWTKKSERKVRREGLEMKVVVMNLQNQQIQVKE</sequence>
<dbReference type="InterPro" id="IPR005828">
    <property type="entry name" value="MFS_sugar_transport-like"/>
</dbReference>
<dbReference type="PANTHER" id="PTHR23503">
    <property type="entry name" value="SOLUTE CARRIER FAMILY 2"/>
    <property type="match status" value="1"/>
</dbReference>
<dbReference type="EMBL" id="CATOUU010000369">
    <property type="protein sequence ID" value="CAI9926662.1"/>
    <property type="molecule type" value="Genomic_DNA"/>
</dbReference>
<reference evidence="10 11" key="2">
    <citation type="submission" date="2024-07" db="EMBL/GenBank/DDBJ databases">
        <authorList>
            <person name="Akdeniz Z."/>
        </authorList>
    </citation>
    <scope>NUCLEOTIDE SEQUENCE [LARGE SCALE GENOMIC DNA]</scope>
</reference>
<dbReference type="EMBL" id="CAXDID020000046">
    <property type="protein sequence ID" value="CAL6003111.1"/>
    <property type="molecule type" value="Genomic_DNA"/>
</dbReference>
<protein>
    <submittedName>
        <fullName evidence="9">Hexose transporter</fullName>
    </submittedName>
    <submittedName>
        <fullName evidence="10">Hexose_transporter</fullName>
    </submittedName>
</protein>
<feature type="transmembrane region" description="Helical" evidence="7">
    <location>
        <begin position="137"/>
        <end position="155"/>
    </location>
</feature>
<evidence type="ECO:0000313" key="9">
    <source>
        <dbReference type="EMBL" id="CAI9926662.1"/>
    </source>
</evidence>
<keyword evidence="2" id="KW-0813">Transport</keyword>
<comment type="caution">
    <text evidence="9">The sequence shown here is derived from an EMBL/GenBank/DDBJ whole genome shotgun (WGS) entry which is preliminary data.</text>
</comment>
<accession>A0AA86NUA9</accession>
<evidence type="ECO:0000256" key="2">
    <source>
        <dbReference type="ARBA" id="ARBA00022448"/>
    </source>
</evidence>
<comment type="subcellular location">
    <subcellularLocation>
        <location evidence="1">Membrane</location>
        <topology evidence="1">Multi-pass membrane protein</topology>
    </subcellularLocation>
</comment>
<evidence type="ECO:0000313" key="11">
    <source>
        <dbReference type="Proteomes" id="UP001642409"/>
    </source>
</evidence>
<organism evidence="9">
    <name type="scientific">Hexamita inflata</name>
    <dbReference type="NCBI Taxonomy" id="28002"/>
    <lineage>
        <taxon>Eukaryota</taxon>
        <taxon>Metamonada</taxon>
        <taxon>Diplomonadida</taxon>
        <taxon>Hexamitidae</taxon>
        <taxon>Hexamitinae</taxon>
        <taxon>Hexamita</taxon>
    </lineage>
</organism>
<dbReference type="GO" id="GO:0015149">
    <property type="term" value="F:hexose transmembrane transporter activity"/>
    <property type="evidence" value="ECO:0007669"/>
    <property type="project" value="TreeGrafter"/>
</dbReference>
<dbReference type="PANTHER" id="PTHR23503:SF8">
    <property type="entry name" value="FACILITATED GLUCOSE TRANSPORTER PROTEIN 1"/>
    <property type="match status" value="1"/>
</dbReference>
<evidence type="ECO:0000256" key="3">
    <source>
        <dbReference type="ARBA" id="ARBA00022692"/>
    </source>
</evidence>
<evidence type="ECO:0000256" key="1">
    <source>
        <dbReference type="ARBA" id="ARBA00004141"/>
    </source>
</evidence>
<keyword evidence="3 7" id="KW-0812">Transmembrane</keyword>
<evidence type="ECO:0000256" key="7">
    <source>
        <dbReference type="SAM" id="Phobius"/>
    </source>
</evidence>
<feature type="transmembrane region" description="Helical" evidence="7">
    <location>
        <begin position="76"/>
        <end position="99"/>
    </location>
</feature>
<keyword evidence="4 7" id="KW-1133">Transmembrane helix</keyword>
<feature type="transmembrane region" description="Helical" evidence="7">
    <location>
        <begin position="327"/>
        <end position="347"/>
    </location>
</feature>
<evidence type="ECO:0000313" key="10">
    <source>
        <dbReference type="EMBL" id="CAL6003111.1"/>
    </source>
</evidence>
<dbReference type="AlphaFoldDB" id="A0AA86NUA9"/>
<keyword evidence="11" id="KW-1185">Reference proteome</keyword>
<dbReference type="GO" id="GO:0016020">
    <property type="term" value="C:membrane"/>
    <property type="evidence" value="ECO:0007669"/>
    <property type="project" value="UniProtKB-SubCell"/>
</dbReference>
<feature type="transmembrane region" description="Helical" evidence="7">
    <location>
        <begin position="353"/>
        <end position="377"/>
    </location>
</feature>
<feature type="transmembrane region" description="Helical" evidence="7">
    <location>
        <begin position="43"/>
        <end position="67"/>
    </location>
</feature>
<proteinExistence type="predicted"/>
<feature type="domain" description="Major facilitator superfamily (MFS) profile" evidence="8">
    <location>
        <begin position="1"/>
        <end position="442"/>
    </location>
</feature>
<dbReference type="InterPro" id="IPR036259">
    <property type="entry name" value="MFS_trans_sf"/>
</dbReference>
<keyword evidence="6" id="KW-0175">Coiled coil</keyword>
<evidence type="ECO:0000256" key="6">
    <source>
        <dbReference type="SAM" id="Coils"/>
    </source>
</evidence>
<dbReference type="PROSITE" id="PS50850">
    <property type="entry name" value="MFS"/>
    <property type="match status" value="1"/>
</dbReference>
<reference evidence="9" key="1">
    <citation type="submission" date="2023-06" db="EMBL/GenBank/DDBJ databases">
        <authorList>
            <person name="Kurt Z."/>
        </authorList>
    </citation>
    <scope>NUCLEOTIDE SEQUENCE</scope>
</reference>
<evidence type="ECO:0000256" key="4">
    <source>
        <dbReference type="ARBA" id="ARBA00022989"/>
    </source>
</evidence>
<evidence type="ECO:0000259" key="8">
    <source>
        <dbReference type="PROSITE" id="PS50850"/>
    </source>
</evidence>
<keyword evidence="5 7" id="KW-0472">Membrane</keyword>
<dbReference type="SUPFAM" id="SSF103473">
    <property type="entry name" value="MFS general substrate transporter"/>
    <property type="match status" value="1"/>
</dbReference>
<name>A0AA86NUA9_9EUKA</name>
<feature type="transmembrane region" description="Helical" evidence="7">
    <location>
        <begin position="389"/>
        <end position="411"/>
    </location>
</feature>
<feature type="transmembrane region" description="Helical" evidence="7">
    <location>
        <begin position="417"/>
        <end position="438"/>
    </location>
</feature>
<dbReference type="Pfam" id="PF00083">
    <property type="entry name" value="Sugar_tr"/>
    <property type="match status" value="1"/>
</dbReference>
<feature type="transmembrane region" description="Helical" evidence="7">
    <location>
        <begin position="259"/>
        <end position="283"/>
    </location>
</feature>
<feature type="transmembrane region" description="Helical" evidence="7">
    <location>
        <begin position="295"/>
        <end position="315"/>
    </location>
</feature>
<dbReference type="InterPro" id="IPR020846">
    <property type="entry name" value="MFS_dom"/>
</dbReference>
<feature type="coiled-coil region" evidence="6">
    <location>
        <begin position="185"/>
        <end position="215"/>
    </location>
</feature>